<evidence type="ECO:0000256" key="5">
    <source>
        <dbReference type="ARBA" id="ARBA00023242"/>
    </source>
</evidence>
<accession>A0AAD6UB91</accession>
<gene>
    <name evidence="6" type="ORF">B0H15DRAFT_945761</name>
</gene>
<evidence type="ECO:0000313" key="7">
    <source>
        <dbReference type="Proteomes" id="UP001222325"/>
    </source>
</evidence>
<dbReference type="PANTHER" id="PTHR47338">
    <property type="entry name" value="ZN(II)2CYS6 TRANSCRIPTION FACTOR (EUROFUNG)-RELATED"/>
    <property type="match status" value="1"/>
</dbReference>
<dbReference type="AlphaFoldDB" id="A0AAD6UB91"/>
<reference evidence="6" key="1">
    <citation type="submission" date="2023-03" db="EMBL/GenBank/DDBJ databases">
        <title>Massive genome expansion in bonnet fungi (Mycena s.s.) driven by repeated elements and novel gene families across ecological guilds.</title>
        <authorList>
            <consortium name="Lawrence Berkeley National Laboratory"/>
            <person name="Harder C.B."/>
            <person name="Miyauchi S."/>
            <person name="Viragh M."/>
            <person name="Kuo A."/>
            <person name="Thoen E."/>
            <person name="Andreopoulos B."/>
            <person name="Lu D."/>
            <person name="Skrede I."/>
            <person name="Drula E."/>
            <person name="Henrissat B."/>
            <person name="Morin E."/>
            <person name="Kohler A."/>
            <person name="Barry K."/>
            <person name="LaButti K."/>
            <person name="Morin E."/>
            <person name="Salamov A."/>
            <person name="Lipzen A."/>
            <person name="Mereny Z."/>
            <person name="Hegedus B."/>
            <person name="Baldrian P."/>
            <person name="Stursova M."/>
            <person name="Weitz H."/>
            <person name="Taylor A."/>
            <person name="Grigoriev I.V."/>
            <person name="Nagy L.G."/>
            <person name="Martin F."/>
            <person name="Kauserud H."/>
        </authorList>
    </citation>
    <scope>NUCLEOTIDE SEQUENCE</scope>
    <source>
        <strain evidence="6">CBHHK173m</strain>
    </source>
</reference>
<protein>
    <recommendedName>
        <fullName evidence="8">Transcription factor domain-containing protein</fullName>
    </recommendedName>
</protein>
<dbReference type="PANTHER" id="PTHR47338:SF29">
    <property type="entry name" value="ZN(2)-C6 FUNGAL-TYPE DOMAIN-CONTAINING PROTEIN"/>
    <property type="match status" value="1"/>
</dbReference>
<organism evidence="6 7">
    <name type="scientific">Mycena belliarum</name>
    <dbReference type="NCBI Taxonomy" id="1033014"/>
    <lineage>
        <taxon>Eukaryota</taxon>
        <taxon>Fungi</taxon>
        <taxon>Dikarya</taxon>
        <taxon>Basidiomycota</taxon>
        <taxon>Agaricomycotina</taxon>
        <taxon>Agaricomycetes</taxon>
        <taxon>Agaricomycetidae</taxon>
        <taxon>Agaricales</taxon>
        <taxon>Marasmiineae</taxon>
        <taxon>Mycenaceae</taxon>
        <taxon>Mycena</taxon>
    </lineage>
</organism>
<dbReference type="GO" id="GO:0005634">
    <property type="term" value="C:nucleus"/>
    <property type="evidence" value="ECO:0007669"/>
    <property type="project" value="UniProtKB-SubCell"/>
</dbReference>
<keyword evidence="7" id="KW-1185">Reference proteome</keyword>
<dbReference type="GO" id="GO:0000981">
    <property type="term" value="F:DNA-binding transcription factor activity, RNA polymerase II-specific"/>
    <property type="evidence" value="ECO:0007669"/>
    <property type="project" value="InterPro"/>
</dbReference>
<dbReference type="GO" id="GO:0046872">
    <property type="term" value="F:metal ion binding"/>
    <property type="evidence" value="ECO:0007669"/>
    <property type="project" value="UniProtKB-KW"/>
</dbReference>
<comment type="caution">
    <text evidence="6">The sequence shown here is derived from an EMBL/GenBank/DDBJ whole genome shotgun (WGS) entry which is preliminary data.</text>
</comment>
<keyword evidence="4" id="KW-0804">Transcription</keyword>
<evidence type="ECO:0000256" key="1">
    <source>
        <dbReference type="ARBA" id="ARBA00004123"/>
    </source>
</evidence>
<keyword evidence="5" id="KW-0539">Nucleus</keyword>
<dbReference type="EMBL" id="JARJCN010000010">
    <property type="protein sequence ID" value="KAJ7097089.1"/>
    <property type="molecule type" value="Genomic_DNA"/>
</dbReference>
<evidence type="ECO:0000256" key="3">
    <source>
        <dbReference type="ARBA" id="ARBA00023015"/>
    </source>
</evidence>
<evidence type="ECO:0000256" key="4">
    <source>
        <dbReference type="ARBA" id="ARBA00023163"/>
    </source>
</evidence>
<dbReference type="InterPro" id="IPR050815">
    <property type="entry name" value="TF_fung"/>
</dbReference>
<evidence type="ECO:0000313" key="6">
    <source>
        <dbReference type="EMBL" id="KAJ7097089.1"/>
    </source>
</evidence>
<proteinExistence type="predicted"/>
<evidence type="ECO:0000256" key="2">
    <source>
        <dbReference type="ARBA" id="ARBA00022723"/>
    </source>
</evidence>
<comment type="subcellular location">
    <subcellularLocation>
        <location evidence="1">Nucleus</location>
    </subcellularLocation>
</comment>
<dbReference type="CDD" id="cd12148">
    <property type="entry name" value="fungal_TF_MHR"/>
    <property type="match status" value="1"/>
</dbReference>
<sequence length="475" mass="51605">MLEDQISVVQARIAELERLKSSTAQRRASSSTLHHRPGLGNLLNQFYMQQTSVSAEASASEGPSIELPFIILQALAHNFLHHAPKFGFFLDTQAFHDAVTSRTAAIAPNLPAVLVNVMYLWGVHLSEDPRLAAYEPALLSHALRSTAGSLVGTHPRTVLHSLQASVLLAYYFVRNTRFLEAKYHTSAAVSIAVSVGLHRVRGPGQQEGVGVLLPPRDAKEEGERIAAFWSVLTLNNCWVGLDDAPSNLVYGPGGLKIDTPWPVDTADYIERPHLLPTQSSGTVSKFLANVPDDARSVPALYAKGAILFEEGMRLGVRYRRNALPPPDPEFHALDNNIAAFTYMLPPLACKTLLVVHMLPHGAMIQLHRHFATAHAPSRAKVLAAARAVEDALTKIDVPNVKLVNPVLAPLWTSACLVLIEEMKRQDKQRGVSGTEDLALEAALGSITAAMAVCAPHCRLMTVQLDVVRAHKAQSA</sequence>
<keyword evidence="3" id="KW-0805">Transcription regulation</keyword>
<evidence type="ECO:0008006" key="8">
    <source>
        <dbReference type="Google" id="ProtNLM"/>
    </source>
</evidence>
<keyword evidence="2" id="KW-0479">Metal-binding</keyword>
<dbReference type="Proteomes" id="UP001222325">
    <property type="component" value="Unassembled WGS sequence"/>
</dbReference>
<name>A0AAD6UB91_9AGAR</name>